<feature type="compositionally biased region" description="Basic residues" evidence="1">
    <location>
        <begin position="167"/>
        <end position="176"/>
    </location>
</feature>
<organism evidence="2 3">
    <name type="scientific">Geosmithia morbida</name>
    <dbReference type="NCBI Taxonomy" id="1094350"/>
    <lineage>
        <taxon>Eukaryota</taxon>
        <taxon>Fungi</taxon>
        <taxon>Dikarya</taxon>
        <taxon>Ascomycota</taxon>
        <taxon>Pezizomycotina</taxon>
        <taxon>Sordariomycetes</taxon>
        <taxon>Hypocreomycetidae</taxon>
        <taxon>Hypocreales</taxon>
        <taxon>Bionectriaceae</taxon>
        <taxon>Geosmithia</taxon>
    </lineage>
</organism>
<evidence type="ECO:0000313" key="2">
    <source>
        <dbReference type="EMBL" id="KAF4122316.1"/>
    </source>
</evidence>
<reference evidence="2" key="1">
    <citation type="submission" date="2020-03" db="EMBL/GenBank/DDBJ databases">
        <title>Site-based positive gene gene selection in Geosmithia morbida across the United States reveals a broad range of putative effectors and factors for local host and environmental adapation.</title>
        <authorList>
            <person name="Onufrak A."/>
            <person name="Murdoch R.W."/>
            <person name="Gazis R."/>
            <person name="Huff M."/>
            <person name="Staton M."/>
            <person name="Klingeman W."/>
            <person name="Hadziabdic D."/>
        </authorList>
    </citation>
    <scope>NUCLEOTIDE SEQUENCE</scope>
    <source>
        <strain evidence="2">1262</strain>
    </source>
</reference>
<dbReference type="AlphaFoldDB" id="A0A9P4YSI4"/>
<protein>
    <submittedName>
        <fullName evidence="2">Fungal specific transcription factor domain</fullName>
    </submittedName>
</protein>
<feature type="region of interest" description="Disordered" evidence="1">
    <location>
        <begin position="84"/>
        <end position="103"/>
    </location>
</feature>
<comment type="caution">
    <text evidence="2">The sequence shown here is derived from an EMBL/GenBank/DDBJ whole genome shotgun (WGS) entry which is preliminary data.</text>
</comment>
<dbReference type="GeneID" id="55973531"/>
<evidence type="ECO:0000256" key="1">
    <source>
        <dbReference type="SAM" id="MobiDB-lite"/>
    </source>
</evidence>
<name>A0A9P4YSI4_9HYPO</name>
<feature type="compositionally biased region" description="Basic and acidic residues" evidence="1">
    <location>
        <begin position="87"/>
        <end position="99"/>
    </location>
</feature>
<feature type="compositionally biased region" description="Polar residues" evidence="1">
    <location>
        <begin position="35"/>
        <end position="44"/>
    </location>
</feature>
<gene>
    <name evidence="2" type="ORF">GMORB2_7308</name>
</gene>
<dbReference type="Proteomes" id="UP000749293">
    <property type="component" value="Unassembled WGS sequence"/>
</dbReference>
<keyword evidence="3" id="KW-1185">Reference proteome</keyword>
<feature type="compositionally biased region" description="Polar residues" evidence="1">
    <location>
        <begin position="145"/>
        <end position="161"/>
    </location>
</feature>
<dbReference type="OrthoDB" id="10018191at2759"/>
<sequence length="205" mass="22906">MTEAAVDFDPHFREFANFLDGVGLPAEWSPYFDSNSNSCRQSENIDPGLRGDDENAEESELACLESRRLISTPFSSWLSSAPTGNRISRDVSEAQDPRAADTQFKATDEHRLKLCKSLDHLLKLIFGLDAIGAQYFFERRVPANPKQSSYTDCADKLSTSDPGPLHNVHRRQKQKQPPRTTHSVDHQWPLLETIGAPTASMAFAT</sequence>
<dbReference type="EMBL" id="JAANYQ010000009">
    <property type="protein sequence ID" value="KAF4122316.1"/>
    <property type="molecule type" value="Genomic_DNA"/>
</dbReference>
<evidence type="ECO:0000313" key="3">
    <source>
        <dbReference type="Proteomes" id="UP000749293"/>
    </source>
</evidence>
<dbReference type="RefSeq" id="XP_035320968.1">
    <property type="nucleotide sequence ID" value="XM_035469273.1"/>
</dbReference>
<feature type="region of interest" description="Disordered" evidence="1">
    <location>
        <begin position="145"/>
        <end position="187"/>
    </location>
</feature>
<feature type="region of interest" description="Disordered" evidence="1">
    <location>
        <begin position="35"/>
        <end position="56"/>
    </location>
</feature>
<accession>A0A9P4YSI4</accession>
<proteinExistence type="predicted"/>